<dbReference type="Proteomes" id="UP000186108">
    <property type="component" value="Chromosome"/>
</dbReference>
<reference evidence="1 2" key="1">
    <citation type="submission" date="2014-07" db="EMBL/GenBank/DDBJ databases">
        <authorList>
            <person name="Zhang J.E."/>
            <person name="Yang H."/>
            <person name="Guo J."/>
            <person name="Deng Z."/>
            <person name="Luo H."/>
            <person name="Luo M."/>
            <person name="Zhao B."/>
        </authorList>
    </citation>
    <scope>NUCLEOTIDE SEQUENCE [LARGE SCALE GENOMIC DNA]</scope>
    <source>
        <strain evidence="1 2">1CP</strain>
    </source>
</reference>
<sequence length="123" mass="13392">MGRSTYTVLTYNPEGTTTRRQRSTTTFTALTAALTHAWQQAEVQGWHSMDATAQHLSGAQGWGCLLQTKRNSEEVRVIIGHPEWARGEDTVNLADALLADLGEMVSTVAAGRTSPAKPCARHQ</sequence>
<accession>A0A1B1K9U0</accession>
<name>A0A1B1K9U0_RHOOP</name>
<organism evidence="1 2">
    <name type="scientific">Rhodococcus opacus</name>
    <name type="common">Nocardia opaca</name>
    <dbReference type="NCBI Taxonomy" id="37919"/>
    <lineage>
        <taxon>Bacteria</taxon>
        <taxon>Bacillati</taxon>
        <taxon>Actinomycetota</taxon>
        <taxon>Actinomycetes</taxon>
        <taxon>Mycobacteriales</taxon>
        <taxon>Nocardiaceae</taxon>
        <taxon>Rhodococcus</taxon>
    </lineage>
</organism>
<dbReference type="RefSeq" id="WP_065491694.1">
    <property type="nucleotide sequence ID" value="NZ_CP009111.1"/>
</dbReference>
<protein>
    <submittedName>
        <fullName evidence="1">Uncharacterized protein</fullName>
    </submittedName>
</protein>
<evidence type="ECO:0000313" key="1">
    <source>
        <dbReference type="EMBL" id="ANS29384.1"/>
    </source>
</evidence>
<dbReference type="EMBL" id="CP009111">
    <property type="protein sequence ID" value="ANS29384.1"/>
    <property type="molecule type" value="Genomic_DNA"/>
</dbReference>
<evidence type="ECO:0000313" key="2">
    <source>
        <dbReference type="Proteomes" id="UP000186108"/>
    </source>
</evidence>
<gene>
    <name evidence="1" type="ORF">R1CP_23580</name>
</gene>
<dbReference type="AlphaFoldDB" id="A0A1B1K9U0"/>
<proteinExistence type="predicted"/>